<feature type="domain" description="VWFA" evidence="2">
    <location>
        <begin position="91"/>
        <end position="282"/>
    </location>
</feature>
<dbReference type="InterPro" id="IPR052079">
    <property type="entry name" value="E3_ligase/Copine_domain"/>
</dbReference>
<dbReference type="Gene3D" id="3.40.50.410">
    <property type="entry name" value="von Willebrand factor, type A domain"/>
    <property type="match status" value="1"/>
</dbReference>
<reference evidence="3" key="2">
    <citation type="journal article" date="2021" name="Genome Biol. Evol.">
        <title>Developing a high-quality reference genome for a parasitic bivalve with doubly uniparental inheritance (Bivalvia: Unionida).</title>
        <authorList>
            <person name="Smith C.H."/>
        </authorList>
    </citation>
    <scope>NUCLEOTIDE SEQUENCE</scope>
    <source>
        <strain evidence="3">CHS0354</strain>
        <tissue evidence="3">Mantle</tissue>
    </source>
</reference>
<dbReference type="Pfam" id="PF07002">
    <property type="entry name" value="Copine"/>
    <property type="match status" value="1"/>
</dbReference>
<evidence type="ECO:0000313" key="4">
    <source>
        <dbReference type="Proteomes" id="UP001195483"/>
    </source>
</evidence>
<dbReference type="SMART" id="SM00327">
    <property type="entry name" value="VWA"/>
    <property type="match status" value="1"/>
</dbReference>
<dbReference type="EMBL" id="JAEAOA010002016">
    <property type="protein sequence ID" value="KAK3611696.1"/>
    <property type="molecule type" value="Genomic_DNA"/>
</dbReference>
<evidence type="ECO:0000259" key="2">
    <source>
        <dbReference type="SMART" id="SM00327"/>
    </source>
</evidence>
<dbReference type="Proteomes" id="UP001195483">
    <property type="component" value="Unassembled WGS sequence"/>
</dbReference>
<name>A0AAE0TK22_9BIVA</name>
<sequence>MIMTVMAFIMYVLANIAGMFLFWMFERKEEEEKEQAKVVSRRRNRLNKQPSILSMLGIEKNNNNRYFYAIEDHFTSFQEVSMACKKAGLENCGLIVGVDFTASNEWQGRKTFGGNSLHKILGNKIYNPYQNVIHIMGSTLEPFDDDKQIPAFGFGDVKTGGESVFSFCPDDTPCDGFSEVLLKYNDIARKVHLSGPTNFAPLIQKSIEIVKKLNKYHILLIIADGQINEEDPTIEAIVEASNYPMSIVVIGVGDGPWDTMEDFDNHLPRRTFDNFQFVNYHKVIGKARRPGTTFALQVMMEIPDQYKTIKQLGYLDKNKTSFKVTMV</sequence>
<accession>A0AAE0TK22</accession>
<evidence type="ECO:0000256" key="1">
    <source>
        <dbReference type="SAM" id="Phobius"/>
    </source>
</evidence>
<dbReference type="PANTHER" id="PTHR45751:SF53">
    <property type="entry name" value="VWFA DOMAIN-CONTAINING PROTEIN"/>
    <property type="match status" value="1"/>
</dbReference>
<reference evidence="3" key="1">
    <citation type="journal article" date="2021" name="Genome Biol. Evol.">
        <title>A High-Quality Reference Genome for a Parasitic Bivalve with Doubly Uniparental Inheritance (Bivalvia: Unionida).</title>
        <authorList>
            <person name="Smith C.H."/>
        </authorList>
    </citation>
    <scope>NUCLEOTIDE SEQUENCE</scope>
    <source>
        <strain evidence="3">CHS0354</strain>
    </source>
</reference>
<dbReference type="PANTHER" id="PTHR45751">
    <property type="entry name" value="COPINE FAMILY PROTEIN 1"/>
    <property type="match status" value="1"/>
</dbReference>
<keyword evidence="1" id="KW-1133">Transmembrane helix</keyword>
<protein>
    <recommendedName>
        <fullName evidence="2">VWFA domain-containing protein</fullName>
    </recommendedName>
</protein>
<keyword evidence="1" id="KW-0472">Membrane</keyword>
<organism evidence="3 4">
    <name type="scientific">Potamilus streckersoni</name>
    <dbReference type="NCBI Taxonomy" id="2493646"/>
    <lineage>
        <taxon>Eukaryota</taxon>
        <taxon>Metazoa</taxon>
        <taxon>Spiralia</taxon>
        <taxon>Lophotrochozoa</taxon>
        <taxon>Mollusca</taxon>
        <taxon>Bivalvia</taxon>
        <taxon>Autobranchia</taxon>
        <taxon>Heteroconchia</taxon>
        <taxon>Palaeoheterodonta</taxon>
        <taxon>Unionida</taxon>
        <taxon>Unionoidea</taxon>
        <taxon>Unionidae</taxon>
        <taxon>Ambleminae</taxon>
        <taxon>Lampsilini</taxon>
        <taxon>Potamilus</taxon>
    </lineage>
</organism>
<dbReference type="GO" id="GO:0005634">
    <property type="term" value="C:nucleus"/>
    <property type="evidence" value="ECO:0007669"/>
    <property type="project" value="TreeGrafter"/>
</dbReference>
<dbReference type="InterPro" id="IPR010734">
    <property type="entry name" value="Copine_C"/>
</dbReference>
<dbReference type="GO" id="GO:0004842">
    <property type="term" value="F:ubiquitin-protein transferase activity"/>
    <property type="evidence" value="ECO:0007669"/>
    <property type="project" value="TreeGrafter"/>
</dbReference>
<comment type="caution">
    <text evidence="3">The sequence shown here is derived from an EMBL/GenBank/DDBJ whole genome shotgun (WGS) entry which is preliminary data.</text>
</comment>
<gene>
    <name evidence="3" type="ORF">CHS0354_034361</name>
</gene>
<dbReference type="InterPro" id="IPR036465">
    <property type="entry name" value="vWFA_dom_sf"/>
</dbReference>
<keyword evidence="4" id="KW-1185">Reference proteome</keyword>
<keyword evidence="1" id="KW-0812">Transmembrane</keyword>
<feature type="transmembrane region" description="Helical" evidence="1">
    <location>
        <begin position="6"/>
        <end position="25"/>
    </location>
</feature>
<proteinExistence type="predicted"/>
<evidence type="ECO:0000313" key="3">
    <source>
        <dbReference type="EMBL" id="KAK3611696.1"/>
    </source>
</evidence>
<dbReference type="InterPro" id="IPR002035">
    <property type="entry name" value="VWF_A"/>
</dbReference>
<dbReference type="SUPFAM" id="SSF53300">
    <property type="entry name" value="vWA-like"/>
    <property type="match status" value="1"/>
</dbReference>
<reference evidence="3" key="3">
    <citation type="submission" date="2023-05" db="EMBL/GenBank/DDBJ databases">
        <authorList>
            <person name="Smith C.H."/>
        </authorList>
    </citation>
    <scope>NUCLEOTIDE SEQUENCE</scope>
    <source>
        <strain evidence="3">CHS0354</strain>
        <tissue evidence="3">Mantle</tissue>
    </source>
</reference>
<dbReference type="GO" id="GO:0016567">
    <property type="term" value="P:protein ubiquitination"/>
    <property type="evidence" value="ECO:0007669"/>
    <property type="project" value="TreeGrafter"/>
</dbReference>
<dbReference type="AlphaFoldDB" id="A0AAE0TK22"/>